<dbReference type="InterPro" id="IPR017927">
    <property type="entry name" value="FAD-bd_FR_type"/>
</dbReference>
<dbReference type="InterPro" id="IPR051930">
    <property type="entry name" value="FNR_type-1"/>
</dbReference>
<dbReference type="Gene3D" id="3.40.50.80">
    <property type="entry name" value="Nucleotide-binding domain of ferredoxin-NADP reductase (FNR) module"/>
    <property type="match status" value="1"/>
</dbReference>
<evidence type="ECO:0000256" key="4">
    <source>
        <dbReference type="ARBA" id="ARBA00022630"/>
    </source>
</evidence>
<dbReference type="GO" id="GO:0042167">
    <property type="term" value="P:heme catabolic process"/>
    <property type="evidence" value="ECO:0007669"/>
    <property type="project" value="TreeGrafter"/>
</dbReference>
<dbReference type="InterPro" id="IPR001709">
    <property type="entry name" value="Flavoprot_Pyr_Nucl_cyt_Rdtase"/>
</dbReference>
<dbReference type="GO" id="GO:0004324">
    <property type="term" value="F:ferredoxin-NADP+ reductase activity"/>
    <property type="evidence" value="ECO:0007669"/>
    <property type="project" value="UniProtKB-EC"/>
</dbReference>
<comment type="similarity">
    <text evidence="2">Belongs to the ferredoxin--NADP reductase type 1 family.</text>
</comment>
<dbReference type="PATRIC" id="fig|1208920.3.peg.336"/>
<dbReference type="InterPro" id="IPR039261">
    <property type="entry name" value="FNR_nucleotide-bd"/>
</dbReference>
<evidence type="ECO:0000256" key="3">
    <source>
        <dbReference type="ARBA" id="ARBA00013223"/>
    </source>
</evidence>
<keyword evidence="4" id="KW-0285">Flavoprotein</keyword>
<evidence type="ECO:0000256" key="1">
    <source>
        <dbReference type="ARBA" id="ARBA00001974"/>
    </source>
</evidence>
<dbReference type="PANTHER" id="PTHR47878:SF1">
    <property type="entry name" value="FLAVODOXIN_FERREDOXIN--NADP REDUCTASE"/>
    <property type="match status" value="1"/>
</dbReference>
<dbReference type="EC" id="1.18.1.2" evidence="3"/>
<dbReference type="HOGENOM" id="CLU_003827_3_0_4"/>
<accession>M1L6Z0</accession>
<comment type="catalytic activity">
    <reaction evidence="9">
        <text>2 reduced [2Fe-2S]-[ferredoxin] + NADP(+) + H(+) = 2 oxidized [2Fe-2S]-[ferredoxin] + NADPH</text>
        <dbReference type="Rhea" id="RHEA:20125"/>
        <dbReference type="Rhea" id="RHEA-COMP:10000"/>
        <dbReference type="Rhea" id="RHEA-COMP:10001"/>
        <dbReference type="ChEBI" id="CHEBI:15378"/>
        <dbReference type="ChEBI" id="CHEBI:33737"/>
        <dbReference type="ChEBI" id="CHEBI:33738"/>
        <dbReference type="ChEBI" id="CHEBI:57783"/>
        <dbReference type="ChEBI" id="CHEBI:58349"/>
        <dbReference type="EC" id="1.18.1.2"/>
    </reaction>
</comment>
<dbReference type="AlphaFoldDB" id="M1L6Z0"/>
<dbReference type="eggNOG" id="COG1018">
    <property type="taxonomic scope" value="Bacteria"/>
</dbReference>
<dbReference type="InterPro" id="IPR001433">
    <property type="entry name" value="OxRdtase_FAD/NAD-bd"/>
</dbReference>
<name>M1L6Z0_9PROT</name>
<dbReference type="Pfam" id="PF00175">
    <property type="entry name" value="NAD_binding_1"/>
    <property type="match status" value="1"/>
</dbReference>
<reference evidence="11 12" key="1">
    <citation type="journal article" date="2013" name="Genome Biol. Evol.">
        <title>Genome evolution and phylogenomic analysis of candidatus kinetoplastibacterium, the betaproteobacterial endosymbionts of strigomonas and angomonas.</title>
        <authorList>
            <person name="Alves J.M."/>
            <person name="Serrano M.G."/>
            <person name="Maia da Silva F."/>
            <person name="Voegtly L.J."/>
            <person name="Matveyev A.V."/>
            <person name="Teixeira M.M."/>
            <person name="Camargo E.P."/>
            <person name="Buck G.A."/>
        </authorList>
    </citation>
    <scope>NUCLEOTIDE SEQUENCE [LARGE SCALE GENOMIC DNA]</scope>
    <source>
        <strain evidence="11 12">TCC290E</strain>
    </source>
</reference>
<gene>
    <name evidence="11" type="ORF">CONE_0583</name>
</gene>
<dbReference type="Gene3D" id="2.40.30.10">
    <property type="entry name" value="Translation factors"/>
    <property type="match status" value="1"/>
</dbReference>
<dbReference type="PRINTS" id="PR00410">
    <property type="entry name" value="PHEHYDRXLASE"/>
</dbReference>
<keyword evidence="6" id="KW-0274">FAD</keyword>
<proteinExistence type="inferred from homology"/>
<evidence type="ECO:0000256" key="2">
    <source>
        <dbReference type="ARBA" id="ARBA00008312"/>
    </source>
</evidence>
<dbReference type="InterPro" id="IPR008333">
    <property type="entry name" value="Cbr1-like_FAD-bd_dom"/>
</dbReference>
<evidence type="ECO:0000256" key="6">
    <source>
        <dbReference type="ARBA" id="ARBA00022827"/>
    </source>
</evidence>
<dbReference type="PRINTS" id="PR00371">
    <property type="entry name" value="FPNCR"/>
</dbReference>
<keyword evidence="8 11" id="KW-0560">Oxidoreductase</keyword>
<evidence type="ECO:0000313" key="11">
    <source>
        <dbReference type="EMBL" id="AGF48348.1"/>
    </source>
</evidence>
<dbReference type="InterPro" id="IPR017938">
    <property type="entry name" value="Riboflavin_synthase-like_b-brl"/>
</dbReference>
<dbReference type="GO" id="GO:0034599">
    <property type="term" value="P:cellular response to oxidative stress"/>
    <property type="evidence" value="ECO:0007669"/>
    <property type="project" value="TreeGrafter"/>
</dbReference>
<dbReference type="PROSITE" id="PS51384">
    <property type="entry name" value="FAD_FR"/>
    <property type="match status" value="1"/>
</dbReference>
<evidence type="ECO:0000256" key="7">
    <source>
        <dbReference type="ARBA" id="ARBA00022857"/>
    </source>
</evidence>
<dbReference type="Proteomes" id="UP000011541">
    <property type="component" value="Chromosome"/>
</dbReference>
<evidence type="ECO:0000256" key="8">
    <source>
        <dbReference type="ARBA" id="ARBA00023002"/>
    </source>
</evidence>
<sequence length="258" mass="29617">MNNINIERIIDIHHWSEKIFSFRTTRNRSFRFSNGHFVMIGLMSNNKPLMRAYSIASANYEEHLEFLSIKIPNGLLTSKLKQLKVGDEILVNNKSVGTLVIGNLKPGKRLFLFATGTGLAPFLSIIKDYKVYEVFEKIILIHSVRFINELAYKHMIEEQLPNNELIGNEVRDKLIYYPTVTQQDFCSNFRITDLINSNEFFNKIGMPKINCKTDRAMICGSPQALIDISKILNELDFRVSSNSNGIGDYVIERAFVNN</sequence>
<dbReference type="PANTHER" id="PTHR47878">
    <property type="entry name" value="OXIDOREDUCTASE FAD/NAD(P)-BINDING DOMAIN PROTEIN"/>
    <property type="match status" value="1"/>
</dbReference>
<feature type="domain" description="FAD-binding FR-type" evidence="10">
    <location>
        <begin position="2"/>
        <end position="113"/>
    </location>
</feature>
<dbReference type="GO" id="GO:0000166">
    <property type="term" value="F:nucleotide binding"/>
    <property type="evidence" value="ECO:0007669"/>
    <property type="project" value="UniProtKB-KW"/>
</dbReference>
<keyword evidence="12" id="KW-1185">Reference proteome</keyword>
<protein>
    <recommendedName>
        <fullName evidence="3">ferredoxin--NADP(+) reductase</fullName>
        <ecNumber evidence="3">1.18.1.2</ecNumber>
    </recommendedName>
</protein>
<evidence type="ECO:0000259" key="10">
    <source>
        <dbReference type="PROSITE" id="PS51384"/>
    </source>
</evidence>
<dbReference type="SUPFAM" id="SSF52343">
    <property type="entry name" value="Ferredoxin reductase-like, C-terminal NADP-linked domain"/>
    <property type="match status" value="1"/>
</dbReference>
<dbReference type="KEGG" id="kon:CONE_0583"/>
<evidence type="ECO:0000256" key="9">
    <source>
        <dbReference type="ARBA" id="ARBA00047776"/>
    </source>
</evidence>
<comment type="cofactor">
    <cofactor evidence="1">
        <name>FAD</name>
        <dbReference type="ChEBI" id="CHEBI:57692"/>
    </cofactor>
</comment>
<keyword evidence="7" id="KW-0521">NADP</keyword>
<dbReference type="InterPro" id="IPR033892">
    <property type="entry name" value="FNR_bac"/>
</dbReference>
<dbReference type="CDD" id="cd06195">
    <property type="entry name" value="FNR1"/>
    <property type="match status" value="1"/>
</dbReference>
<keyword evidence="5" id="KW-0547">Nucleotide-binding</keyword>
<dbReference type="STRING" id="1208920.CONE_0583"/>
<dbReference type="RefSeq" id="WP_015397035.1">
    <property type="nucleotide sequence ID" value="NC_020299.1"/>
</dbReference>
<dbReference type="OrthoDB" id="9784483at2"/>
<dbReference type="Pfam" id="PF00970">
    <property type="entry name" value="FAD_binding_6"/>
    <property type="match status" value="1"/>
</dbReference>
<organism evidence="11 12">
    <name type="scientific">Candidatus Kinetoplastidibacterium stringomonadis TCC290E</name>
    <dbReference type="NCBI Taxonomy" id="1208920"/>
    <lineage>
        <taxon>Bacteria</taxon>
        <taxon>Pseudomonadati</taxon>
        <taxon>Pseudomonadota</taxon>
        <taxon>Betaproteobacteria</taxon>
        <taxon>Candidatus Kinetoplastidibacterium</taxon>
    </lineage>
</organism>
<dbReference type="SUPFAM" id="SSF63380">
    <property type="entry name" value="Riboflavin synthase domain-like"/>
    <property type="match status" value="1"/>
</dbReference>
<dbReference type="EMBL" id="CP003805">
    <property type="protein sequence ID" value="AGF48348.1"/>
    <property type="molecule type" value="Genomic_DNA"/>
</dbReference>
<evidence type="ECO:0000313" key="12">
    <source>
        <dbReference type="Proteomes" id="UP000011541"/>
    </source>
</evidence>
<evidence type="ECO:0000256" key="5">
    <source>
        <dbReference type="ARBA" id="ARBA00022741"/>
    </source>
</evidence>